<keyword evidence="2" id="KW-0503">Monooxygenase</keyword>
<proteinExistence type="inferred from homology"/>
<dbReference type="Proteomes" id="UP001239445">
    <property type="component" value="Unassembled WGS sequence"/>
</dbReference>
<dbReference type="Pfam" id="PF13460">
    <property type="entry name" value="NAD_binding_10"/>
    <property type="match status" value="1"/>
</dbReference>
<dbReference type="InterPro" id="IPR036291">
    <property type="entry name" value="NAD(P)-bd_dom_sf"/>
</dbReference>
<comment type="caution">
    <text evidence="5">The sequence shown here is derived from an EMBL/GenBank/DDBJ whole genome shotgun (WGS) entry which is preliminary data.</text>
</comment>
<reference evidence="5" key="1">
    <citation type="submission" date="2023-06" db="EMBL/GenBank/DDBJ databases">
        <title>Genome-scale phylogeny and comparative genomics of the fungal order Sordariales.</title>
        <authorList>
            <consortium name="Lawrence Berkeley National Laboratory"/>
            <person name="Hensen N."/>
            <person name="Bonometti L."/>
            <person name="Westerberg I."/>
            <person name="Brannstrom I.O."/>
            <person name="Guillou S."/>
            <person name="Cros-Aarteil S."/>
            <person name="Calhoun S."/>
            <person name="Haridas S."/>
            <person name="Kuo A."/>
            <person name="Mondo S."/>
            <person name="Pangilinan J."/>
            <person name="Riley R."/>
            <person name="Labutti K."/>
            <person name="Andreopoulos B."/>
            <person name="Lipzen A."/>
            <person name="Chen C."/>
            <person name="Yanf M."/>
            <person name="Daum C."/>
            <person name="Ng V."/>
            <person name="Clum A."/>
            <person name="Steindorff A."/>
            <person name="Ohm R."/>
            <person name="Martin F."/>
            <person name="Silar P."/>
            <person name="Natvig D."/>
            <person name="Lalanne C."/>
            <person name="Gautier V."/>
            <person name="Ament-Velasquez S.L."/>
            <person name="Kruys A."/>
            <person name="Hutchinson M.I."/>
            <person name="Powell A.J."/>
            <person name="Barry K."/>
            <person name="Miller A.N."/>
            <person name="Grigoriev I.V."/>
            <person name="Debuchy R."/>
            <person name="Gladieux P."/>
            <person name="Thoren M.H."/>
            <person name="Johannesson H."/>
        </authorList>
    </citation>
    <scope>NUCLEOTIDE SEQUENCE</scope>
    <source>
        <strain evidence="5">PSN4</strain>
    </source>
</reference>
<keyword evidence="6" id="KW-1185">Reference proteome</keyword>
<keyword evidence="1" id="KW-0560">Oxidoreductase</keyword>
<dbReference type="GO" id="GO:0004497">
    <property type="term" value="F:monooxygenase activity"/>
    <property type="evidence" value="ECO:0007669"/>
    <property type="project" value="UniProtKB-KW"/>
</dbReference>
<dbReference type="EMBL" id="MU839842">
    <property type="protein sequence ID" value="KAK1751362.1"/>
    <property type="molecule type" value="Genomic_DNA"/>
</dbReference>
<accession>A0AAJ0F2P4</accession>
<gene>
    <name evidence="5" type="ORF">QBC47DRAFT_434342</name>
</gene>
<dbReference type="SUPFAM" id="SSF51735">
    <property type="entry name" value="NAD(P)-binding Rossmann-fold domains"/>
    <property type="match status" value="1"/>
</dbReference>
<protein>
    <submittedName>
        <fullName evidence="5">NAD-dependent epimerase/ dehydratase</fullName>
    </submittedName>
</protein>
<dbReference type="PANTHER" id="PTHR15020:SF37">
    <property type="entry name" value="OXIDOREDUCTASE MDPK"/>
    <property type="match status" value="1"/>
</dbReference>
<dbReference type="AlphaFoldDB" id="A0AAJ0F2P4"/>
<name>A0AAJ0F2P4_9PEZI</name>
<sequence>MPAYAVLGATGNTGTALIRLLLQSPDNQIHAFCRDKAKLARLLPEAVPHPNVQVYEGSITDVPLIGSAIRGTRAVFLVTSTNDNVPGFRVGQDVALSVLQALREDAKLGGPSAALPKLILLSSATLDDVLSSGTPRLLRRILLWSASNVYEDLRRTEAILRAEEDWVTTIYIKPGALSVDIQRGHALSLTEESSPLSYLDLAAGMIEAADDGEGKWDYRNVGVINTNGRAKFPQGTVLCIITGLLRHFFPSLHPHLPSTGPG</sequence>
<evidence type="ECO:0000259" key="4">
    <source>
        <dbReference type="Pfam" id="PF13460"/>
    </source>
</evidence>
<dbReference type="InterPro" id="IPR016040">
    <property type="entry name" value="NAD(P)-bd_dom"/>
</dbReference>
<comment type="similarity">
    <text evidence="3">Belongs to the avfA family.</text>
</comment>
<dbReference type="Gene3D" id="3.40.50.720">
    <property type="entry name" value="NAD(P)-binding Rossmann-like Domain"/>
    <property type="match status" value="1"/>
</dbReference>
<evidence type="ECO:0000313" key="5">
    <source>
        <dbReference type="EMBL" id="KAK1751362.1"/>
    </source>
</evidence>
<feature type="domain" description="NAD(P)-binding" evidence="4">
    <location>
        <begin position="8"/>
        <end position="209"/>
    </location>
</feature>
<evidence type="ECO:0000313" key="6">
    <source>
        <dbReference type="Proteomes" id="UP001239445"/>
    </source>
</evidence>
<organism evidence="5 6">
    <name type="scientific">Echria macrotheca</name>
    <dbReference type="NCBI Taxonomy" id="438768"/>
    <lineage>
        <taxon>Eukaryota</taxon>
        <taxon>Fungi</taxon>
        <taxon>Dikarya</taxon>
        <taxon>Ascomycota</taxon>
        <taxon>Pezizomycotina</taxon>
        <taxon>Sordariomycetes</taxon>
        <taxon>Sordariomycetidae</taxon>
        <taxon>Sordariales</taxon>
        <taxon>Schizotheciaceae</taxon>
        <taxon>Echria</taxon>
    </lineage>
</organism>
<evidence type="ECO:0000256" key="1">
    <source>
        <dbReference type="ARBA" id="ARBA00023002"/>
    </source>
</evidence>
<evidence type="ECO:0000256" key="2">
    <source>
        <dbReference type="ARBA" id="ARBA00023033"/>
    </source>
</evidence>
<evidence type="ECO:0000256" key="3">
    <source>
        <dbReference type="ARBA" id="ARBA00038376"/>
    </source>
</evidence>
<dbReference type="PANTHER" id="PTHR15020">
    <property type="entry name" value="FLAVIN REDUCTASE-RELATED"/>
    <property type="match status" value="1"/>
</dbReference>